<proteinExistence type="predicted"/>
<dbReference type="InterPro" id="IPR003594">
    <property type="entry name" value="HATPase_dom"/>
</dbReference>
<dbReference type="STRING" id="326427.Cagg_3303"/>
<dbReference type="Gene3D" id="1.10.287.130">
    <property type="match status" value="1"/>
</dbReference>
<dbReference type="PANTHER" id="PTHR43047:SF72">
    <property type="entry name" value="OSMOSENSING HISTIDINE PROTEIN KINASE SLN1"/>
    <property type="match status" value="1"/>
</dbReference>
<dbReference type="RefSeq" id="WP_015941998.1">
    <property type="nucleotide sequence ID" value="NC_011831.1"/>
</dbReference>
<dbReference type="PROSITE" id="PS50109">
    <property type="entry name" value="HIS_KIN"/>
    <property type="match status" value="1"/>
</dbReference>
<dbReference type="InterPro" id="IPR036890">
    <property type="entry name" value="HATPase_C_sf"/>
</dbReference>
<dbReference type="EC" id="2.7.13.3" evidence="3"/>
<feature type="domain" description="HAMP" evidence="9">
    <location>
        <begin position="69"/>
        <end position="121"/>
    </location>
</feature>
<reference evidence="10" key="1">
    <citation type="submission" date="2008-12" db="EMBL/GenBank/DDBJ databases">
        <title>Complete sequence of Chloroflexus aggregans DSM 9485.</title>
        <authorList>
            <consortium name="US DOE Joint Genome Institute"/>
            <person name="Lucas S."/>
            <person name="Copeland A."/>
            <person name="Lapidus A."/>
            <person name="Glavina del Rio T."/>
            <person name="Dalin E."/>
            <person name="Tice H."/>
            <person name="Pitluck S."/>
            <person name="Foster B."/>
            <person name="Larimer F."/>
            <person name="Land M."/>
            <person name="Hauser L."/>
            <person name="Kyrpides N."/>
            <person name="Mikhailova N."/>
            <person name="Bryant D."/>
            <person name="Richardson P."/>
        </authorList>
    </citation>
    <scope>NUCLEOTIDE SEQUENCE</scope>
    <source>
        <strain evidence="10">DSM 9485</strain>
    </source>
</reference>
<dbReference type="PROSITE" id="PS50885">
    <property type="entry name" value="HAMP"/>
    <property type="match status" value="1"/>
</dbReference>
<dbReference type="GO" id="GO:0005886">
    <property type="term" value="C:plasma membrane"/>
    <property type="evidence" value="ECO:0007669"/>
    <property type="project" value="TreeGrafter"/>
</dbReference>
<dbReference type="SUPFAM" id="SSF55874">
    <property type="entry name" value="ATPase domain of HSP90 chaperone/DNA topoisomerase II/histidine kinase"/>
    <property type="match status" value="1"/>
</dbReference>
<keyword evidence="5 10" id="KW-0808">Transferase</keyword>
<dbReference type="Pfam" id="PF00672">
    <property type="entry name" value="HAMP"/>
    <property type="match status" value="1"/>
</dbReference>
<feature type="domain" description="Histidine kinase" evidence="8">
    <location>
        <begin position="129"/>
        <end position="345"/>
    </location>
</feature>
<protein>
    <recommendedName>
        <fullName evidence="3">histidine kinase</fullName>
        <ecNumber evidence="3">2.7.13.3</ecNumber>
    </recommendedName>
</protein>
<evidence type="ECO:0000256" key="7">
    <source>
        <dbReference type="ARBA" id="ARBA00023012"/>
    </source>
</evidence>
<evidence type="ECO:0000259" key="8">
    <source>
        <dbReference type="PROSITE" id="PS50109"/>
    </source>
</evidence>
<comment type="subcellular location">
    <subcellularLocation>
        <location evidence="2">Membrane</location>
    </subcellularLocation>
</comment>
<dbReference type="Pfam" id="PF00512">
    <property type="entry name" value="HisKA"/>
    <property type="match status" value="1"/>
</dbReference>
<dbReference type="eggNOG" id="COG5002">
    <property type="taxonomic scope" value="Bacteria"/>
</dbReference>
<dbReference type="FunFam" id="1.10.287.130:FF:000136">
    <property type="entry name" value="Histidine kinase"/>
    <property type="match status" value="1"/>
</dbReference>
<dbReference type="InterPro" id="IPR004358">
    <property type="entry name" value="Sig_transdc_His_kin-like_C"/>
</dbReference>
<keyword evidence="11" id="KW-1185">Reference proteome</keyword>
<evidence type="ECO:0000256" key="4">
    <source>
        <dbReference type="ARBA" id="ARBA00022553"/>
    </source>
</evidence>
<evidence type="ECO:0000256" key="6">
    <source>
        <dbReference type="ARBA" id="ARBA00022777"/>
    </source>
</evidence>
<dbReference type="CDD" id="cd00082">
    <property type="entry name" value="HisKA"/>
    <property type="match status" value="1"/>
</dbReference>
<dbReference type="CDD" id="cd06225">
    <property type="entry name" value="HAMP"/>
    <property type="match status" value="1"/>
</dbReference>
<dbReference type="InterPro" id="IPR005467">
    <property type="entry name" value="His_kinase_dom"/>
</dbReference>
<dbReference type="PRINTS" id="PR00344">
    <property type="entry name" value="BCTRLSENSOR"/>
</dbReference>
<dbReference type="EMBL" id="CP001337">
    <property type="protein sequence ID" value="ACL26151.1"/>
    <property type="molecule type" value="Genomic_DNA"/>
</dbReference>
<keyword evidence="6 10" id="KW-0418">Kinase</keyword>
<dbReference type="Gene3D" id="6.10.340.10">
    <property type="match status" value="1"/>
</dbReference>
<keyword evidence="4" id="KW-0597">Phosphoprotein</keyword>
<dbReference type="SUPFAM" id="SSF158472">
    <property type="entry name" value="HAMP domain-like"/>
    <property type="match status" value="1"/>
</dbReference>
<dbReference type="GO" id="GO:0009927">
    <property type="term" value="F:histidine phosphotransfer kinase activity"/>
    <property type="evidence" value="ECO:0007669"/>
    <property type="project" value="TreeGrafter"/>
</dbReference>
<dbReference type="Proteomes" id="UP000002508">
    <property type="component" value="Chromosome"/>
</dbReference>
<organism evidence="10 11">
    <name type="scientific">Chloroflexus aggregans (strain MD-66 / DSM 9485)</name>
    <dbReference type="NCBI Taxonomy" id="326427"/>
    <lineage>
        <taxon>Bacteria</taxon>
        <taxon>Bacillati</taxon>
        <taxon>Chloroflexota</taxon>
        <taxon>Chloroflexia</taxon>
        <taxon>Chloroflexales</taxon>
        <taxon>Chloroflexineae</taxon>
        <taxon>Chloroflexaceae</taxon>
        <taxon>Chloroflexus</taxon>
    </lineage>
</organism>
<dbReference type="AlphaFoldDB" id="B8G897"/>
<evidence type="ECO:0000259" key="9">
    <source>
        <dbReference type="PROSITE" id="PS50885"/>
    </source>
</evidence>
<keyword evidence="7" id="KW-0902">Two-component regulatory system</keyword>
<dbReference type="GO" id="GO:0000155">
    <property type="term" value="F:phosphorelay sensor kinase activity"/>
    <property type="evidence" value="ECO:0007669"/>
    <property type="project" value="InterPro"/>
</dbReference>
<dbReference type="PANTHER" id="PTHR43047">
    <property type="entry name" value="TWO-COMPONENT HISTIDINE PROTEIN KINASE"/>
    <property type="match status" value="1"/>
</dbReference>
<evidence type="ECO:0000256" key="5">
    <source>
        <dbReference type="ARBA" id="ARBA00022679"/>
    </source>
</evidence>
<comment type="catalytic activity">
    <reaction evidence="1">
        <text>ATP + protein L-histidine = ADP + protein N-phospho-L-histidine.</text>
        <dbReference type="EC" id="2.7.13.3"/>
    </reaction>
</comment>
<dbReference type="CDD" id="cd16922">
    <property type="entry name" value="HATPase_EvgS-ArcB-TorS-like"/>
    <property type="match status" value="1"/>
</dbReference>
<dbReference type="FunFam" id="3.30.565.10:FF:000006">
    <property type="entry name" value="Sensor histidine kinase WalK"/>
    <property type="match status" value="1"/>
</dbReference>
<dbReference type="SUPFAM" id="SSF47384">
    <property type="entry name" value="Homodimeric domain of signal transducing histidine kinase"/>
    <property type="match status" value="1"/>
</dbReference>
<accession>B8G897</accession>
<dbReference type="Pfam" id="PF02518">
    <property type="entry name" value="HATPase_c"/>
    <property type="match status" value="1"/>
</dbReference>
<dbReference type="SMART" id="SM00304">
    <property type="entry name" value="HAMP"/>
    <property type="match status" value="1"/>
</dbReference>
<gene>
    <name evidence="10" type="ordered locus">Cagg_3303</name>
</gene>
<evidence type="ECO:0000256" key="2">
    <source>
        <dbReference type="ARBA" id="ARBA00004370"/>
    </source>
</evidence>
<evidence type="ECO:0000256" key="1">
    <source>
        <dbReference type="ARBA" id="ARBA00000085"/>
    </source>
</evidence>
<evidence type="ECO:0000313" key="11">
    <source>
        <dbReference type="Proteomes" id="UP000002508"/>
    </source>
</evidence>
<evidence type="ECO:0000256" key="3">
    <source>
        <dbReference type="ARBA" id="ARBA00012438"/>
    </source>
</evidence>
<dbReference type="KEGG" id="cag:Cagg_3303"/>
<dbReference type="SMART" id="SM00387">
    <property type="entry name" value="HATPase_c"/>
    <property type="match status" value="1"/>
</dbReference>
<dbReference type="SMART" id="SM00388">
    <property type="entry name" value="HisKA"/>
    <property type="match status" value="1"/>
</dbReference>
<dbReference type="InterPro" id="IPR003661">
    <property type="entry name" value="HisK_dim/P_dom"/>
</dbReference>
<dbReference type="InterPro" id="IPR036097">
    <property type="entry name" value="HisK_dim/P_sf"/>
</dbReference>
<name>B8G897_CHLAD</name>
<sequence>MTILFAPGIHDRSMIAWLGPQWVETADASMVEMERATNEIFTLAMLQALLISSGVAIAVAVPVSWVASQGIVRPIERLLATAQRIADGYYHERVPLQGERELVRLAAQFNTIAAVLEQAEQRRVALIGDVAHELRTPLATIAGYVEGVLDGVVEADEDTWVLVLDEVNRLHRLAGDLQELSRVEAKQIVLARQNVHLEPLIEAICARLEPQFTEKGVRLQVQLANSLPSVWVDPDRILQVLMNLVGNALQYTPRGGSVTIRALVVEKMVQVCVHDTGIGIAAEHLPHLFERFYRVDKARARATGGAGIGLTICKALVELHGGQIGIHSDGPGQGTTCWFTLPLFDHNVQRLSDALA</sequence>
<dbReference type="Gene3D" id="3.30.565.10">
    <property type="entry name" value="Histidine kinase-like ATPase, C-terminal domain"/>
    <property type="match status" value="1"/>
</dbReference>
<evidence type="ECO:0000313" key="10">
    <source>
        <dbReference type="EMBL" id="ACL26151.1"/>
    </source>
</evidence>
<dbReference type="HOGENOM" id="CLU_000445_89_3_0"/>
<dbReference type="eggNOG" id="COG3850">
    <property type="taxonomic scope" value="Bacteria"/>
</dbReference>
<dbReference type="InterPro" id="IPR003660">
    <property type="entry name" value="HAMP_dom"/>
</dbReference>